<feature type="binding site" evidence="7">
    <location>
        <begin position="117"/>
        <end position="123"/>
    </location>
    <ligand>
        <name>ATP</name>
        <dbReference type="ChEBI" id="CHEBI:30616"/>
    </ligand>
</feature>
<comment type="function">
    <text evidence="7">Cell wall formation. Catalyzes the addition of glutamate to the nucleotide precursor UDP-N-acetylmuramoyl-L-alanine (UMA).</text>
</comment>
<keyword evidence="4 7" id="KW-0436">Ligase</keyword>
<dbReference type="PANTHER" id="PTHR43692:SF1">
    <property type="entry name" value="UDP-N-ACETYLMURAMOYLALANINE--D-GLUTAMATE LIGASE"/>
    <property type="match status" value="1"/>
</dbReference>
<evidence type="ECO:0000256" key="8">
    <source>
        <dbReference type="SAM" id="MobiDB-lite"/>
    </source>
</evidence>
<dbReference type="HAMAP" id="MF_00639">
    <property type="entry name" value="MurD"/>
    <property type="match status" value="1"/>
</dbReference>
<evidence type="ECO:0000256" key="1">
    <source>
        <dbReference type="ARBA" id="ARBA00004496"/>
    </source>
</evidence>
<keyword evidence="11" id="KW-1185">Reference proteome</keyword>
<feature type="domain" description="Mur ligase central" evidence="9">
    <location>
        <begin position="115"/>
        <end position="228"/>
    </location>
</feature>
<protein>
    <recommendedName>
        <fullName evidence="7">UDP-N-acetylmuramoylalanine--D-glutamate ligase</fullName>
        <ecNumber evidence="7">6.3.2.9</ecNumber>
    </recommendedName>
    <alternativeName>
        <fullName evidence="7">D-glutamic acid-adding enzyme</fullName>
    </alternativeName>
    <alternativeName>
        <fullName evidence="7">UDP-N-acetylmuramoyl-L-alanyl-D-glutamate synthetase</fullName>
    </alternativeName>
</protein>
<dbReference type="Gene3D" id="3.40.1190.10">
    <property type="entry name" value="Mur-like, catalytic domain"/>
    <property type="match status" value="1"/>
</dbReference>
<evidence type="ECO:0000256" key="5">
    <source>
        <dbReference type="ARBA" id="ARBA00022741"/>
    </source>
</evidence>
<evidence type="ECO:0000256" key="2">
    <source>
        <dbReference type="ARBA" id="ARBA00004752"/>
    </source>
</evidence>
<keyword evidence="7" id="KW-0573">Peptidoglycan synthesis</keyword>
<dbReference type="PANTHER" id="PTHR43692">
    <property type="entry name" value="UDP-N-ACETYLMURAMOYLALANINE--D-GLUTAMATE LIGASE"/>
    <property type="match status" value="1"/>
</dbReference>
<dbReference type="Pfam" id="PF21799">
    <property type="entry name" value="MurD-like_N"/>
    <property type="match status" value="1"/>
</dbReference>
<dbReference type="EC" id="6.3.2.9" evidence="7"/>
<keyword evidence="7" id="KW-0961">Cell wall biogenesis/degradation</keyword>
<accession>A0ABT1JPN6</accession>
<evidence type="ECO:0000256" key="3">
    <source>
        <dbReference type="ARBA" id="ARBA00022490"/>
    </source>
</evidence>
<dbReference type="Pfam" id="PF08245">
    <property type="entry name" value="Mur_ligase_M"/>
    <property type="match status" value="1"/>
</dbReference>
<dbReference type="InterPro" id="IPR036615">
    <property type="entry name" value="Mur_ligase_C_dom_sf"/>
</dbReference>
<keyword evidence="7" id="KW-0133">Cell shape</keyword>
<dbReference type="SUPFAM" id="SSF53244">
    <property type="entry name" value="MurD-like peptide ligases, peptide-binding domain"/>
    <property type="match status" value="1"/>
</dbReference>
<dbReference type="Gene3D" id="3.40.50.720">
    <property type="entry name" value="NAD(P)-binding Rossmann-like Domain"/>
    <property type="match status" value="1"/>
</dbReference>
<keyword evidence="7" id="KW-0132">Cell division</keyword>
<dbReference type="NCBIfam" id="TIGR01087">
    <property type="entry name" value="murD"/>
    <property type="match status" value="1"/>
</dbReference>
<evidence type="ECO:0000256" key="6">
    <source>
        <dbReference type="ARBA" id="ARBA00022840"/>
    </source>
</evidence>
<comment type="similarity">
    <text evidence="7">Belongs to the MurCDEF family.</text>
</comment>
<keyword evidence="7" id="KW-0131">Cell cycle</keyword>
<evidence type="ECO:0000256" key="4">
    <source>
        <dbReference type="ARBA" id="ARBA00022598"/>
    </source>
</evidence>
<evidence type="ECO:0000313" key="11">
    <source>
        <dbReference type="Proteomes" id="UP000791080"/>
    </source>
</evidence>
<evidence type="ECO:0000259" key="9">
    <source>
        <dbReference type="Pfam" id="PF08245"/>
    </source>
</evidence>
<feature type="compositionally biased region" description="Gly residues" evidence="8">
    <location>
        <begin position="491"/>
        <end position="502"/>
    </location>
</feature>
<keyword evidence="5 7" id="KW-0547">Nucleotide-binding</keyword>
<dbReference type="RefSeq" id="WP_026420014.1">
    <property type="nucleotide sequence ID" value="NZ_AUBJ02000001.1"/>
</dbReference>
<keyword evidence="3 7" id="KW-0963">Cytoplasm</keyword>
<comment type="subcellular location">
    <subcellularLocation>
        <location evidence="1 7">Cytoplasm</location>
    </subcellularLocation>
</comment>
<dbReference type="InterPro" id="IPR013221">
    <property type="entry name" value="Mur_ligase_cen"/>
</dbReference>
<dbReference type="SUPFAM" id="SSF51984">
    <property type="entry name" value="MurCD N-terminal domain"/>
    <property type="match status" value="1"/>
</dbReference>
<keyword evidence="6 7" id="KW-0067">ATP-binding</keyword>
<dbReference type="Proteomes" id="UP000791080">
    <property type="component" value="Unassembled WGS sequence"/>
</dbReference>
<comment type="caution">
    <text evidence="10">The sequence shown here is derived from an EMBL/GenBank/DDBJ whole genome shotgun (WGS) entry which is preliminary data.</text>
</comment>
<evidence type="ECO:0000256" key="7">
    <source>
        <dbReference type="HAMAP-Rule" id="MF_00639"/>
    </source>
</evidence>
<dbReference type="InterPro" id="IPR036565">
    <property type="entry name" value="Mur-like_cat_sf"/>
</dbReference>
<reference evidence="10 11" key="2">
    <citation type="submission" date="2022-06" db="EMBL/GenBank/DDBJ databases">
        <title>Genomic Encyclopedia of Type Strains, Phase I: the one thousand microbial genomes (KMG-I) project.</title>
        <authorList>
            <person name="Kyrpides N."/>
        </authorList>
    </citation>
    <scope>NUCLEOTIDE SEQUENCE [LARGE SCALE GENOMIC DNA]</scope>
    <source>
        <strain evidence="10 11">DSM 43889</strain>
    </source>
</reference>
<evidence type="ECO:0000313" key="10">
    <source>
        <dbReference type="EMBL" id="MCP2334482.1"/>
    </source>
</evidence>
<dbReference type="Gene3D" id="3.90.190.20">
    <property type="entry name" value="Mur ligase, C-terminal domain"/>
    <property type="match status" value="1"/>
</dbReference>
<dbReference type="EMBL" id="AUBJ02000001">
    <property type="protein sequence ID" value="MCP2334482.1"/>
    <property type="molecule type" value="Genomic_DNA"/>
</dbReference>
<dbReference type="GO" id="GO:0016874">
    <property type="term" value="F:ligase activity"/>
    <property type="evidence" value="ECO:0007669"/>
    <property type="project" value="UniProtKB-KW"/>
</dbReference>
<dbReference type="SUPFAM" id="SSF53623">
    <property type="entry name" value="MurD-like peptide ligases, catalytic domain"/>
    <property type="match status" value="1"/>
</dbReference>
<sequence>MDATALAGRRVLVTGAGVSGVSAARALVAVGAEVTVADGSERRLAELDLPGVDTLAGAARPPEGTELVVTSPGWRPDSPLLTAAAAEGIEVVGEVELAWWIDQARPAGPATWLAVTGTNGKTTTVGMLEAMLRAAGIDAVACGNVGLPVVDAVLAGHRVLAVELSSFQLHWSPSVRPAAGAVLNIAEDHLDWHGSLAAYMAAKARLLTGDVAIAGVDNERAARMLAESPARRRVAARLGEPAPGEFGVSRGRLVDRAFAASPDATAAEQGPGPDDGEGSGTVVLAEVEDVHPSGPPGVTDALVAAALARAHGLAPAAVRAGLREFQPGAHRSVVVARVAGLTFVDDSKATNPHAAAASLLGHDRVVWLAGGLLKGASVDDLVREARTRLAGVVLFGADRDVFAAALARHAPEVPVRTVLSGDDSAMARVVTVARELAGDEETVVLLAPAAASMDMFTDYRQRGDRFVEAVESLVAGEPAGDPGRPGRAPAAGGGGAGRRGAR</sequence>
<feature type="compositionally biased region" description="Low complexity" evidence="8">
    <location>
        <begin position="475"/>
        <end position="490"/>
    </location>
</feature>
<comment type="pathway">
    <text evidence="2 7">Cell wall biogenesis; peptidoglycan biosynthesis.</text>
</comment>
<name>A0ABT1JPN6_ACTCY</name>
<gene>
    <name evidence="7" type="primary">murD</name>
    <name evidence="10" type="ORF">G443_004752</name>
</gene>
<dbReference type="InterPro" id="IPR005762">
    <property type="entry name" value="MurD"/>
</dbReference>
<comment type="catalytic activity">
    <reaction evidence="7">
        <text>UDP-N-acetyl-alpha-D-muramoyl-L-alanine + D-glutamate + ATP = UDP-N-acetyl-alpha-D-muramoyl-L-alanyl-D-glutamate + ADP + phosphate + H(+)</text>
        <dbReference type="Rhea" id="RHEA:16429"/>
        <dbReference type="ChEBI" id="CHEBI:15378"/>
        <dbReference type="ChEBI" id="CHEBI:29986"/>
        <dbReference type="ChEBI" id="CHEBI:30616"/>
        <dbReference type="ChEBI" id="CHEBI:43474"/>
        <dbReference type="ChEBI" id="CHEBI:83898"/>
        <dbReference type="ChEBI" id="CHEBI:83900"/>
        <dbReference type="ChEBI" id="CHEBI:456216"/>
        <dbReference type="EC" id="6.3.2.9"/>
    </reaction>
</comment>
<feature type="region of interest" description="Disordered" evidence="8">
    <location>
        <begin position="474"/>
        <end position="502"/>
    </location>
</feature>
<reference evidence="10 11" key="1">
    <citation type="submission" date="2013-07" db="EMBL/GenBank/DDBJ databases">
        <authorList>
            <consortium name="DOE Joint Genome Institute"/>
            <person name="Reeve W."/>
            <person name="Huntemann M."/>
            <person name="Han J."/>
            <person name="Chen A."/>
            <person name="Kyrpides N."/>
            <person name="Mavromatis K."/>
            <person name="Markowitz V."/>
            <person name="Palaniappan K."/>
            <person name="Ivanova N."/>
            <person name="Schaumberg A."/>
            <person name="Pati A."/>
            <person name="Liolios K."/>
            <person name="Nordberg H.P."/>
            <person name="Cantor M.N."/>
            <person name="Hua S.X."/>
            <person name="Woyke T."/>
        </authorList>
    </citation>
    <scope>NUCLEOTIDE SEQUENCE [LARGE SCALE GENOMIC DNA]</scope>
    <source>
        <strain evidence="10 11">DSM 43889</strain>
    </source>
</reference>
<organism evidence="10 11">
    <name type="scientific">Actinoalloteichus caeruleus DSM 43889</name>
    <dbReference type="NCBI Taxonomy" id="1120930"/>
    <lineage>
        <taxon>Bacteria</taxon>
        <taxon>Bacillati</taxon>
        <taxon>Actinomycetota</taxon>
        <taxon>Actinomycetes</taxon>
        <taxon>Pseudonocardiales</taxon>
        <taxon>Pseudonocardiaceae</taxon>
        <taxon>Actinoalloteichus</taxon>
        <taxon>Actinoalloteichus cyanogriseus</taxon>
    </lineage>
</organism>
<proteinExistence type="inferred from homology"/>